<evidence type="ECO:0000259" key="4">
    <source>
        <dbReference type="Pfam" id="PF20789"/>
    </source>
</evidence>
<dbReference type="PANTHER" id="PTHR11066:SF34">
    <property type="entry name" value="ACYL-COENZYME A THIOESTERASE 8"/>
    <property type="match status" value="1"/>
</dbReference>
<proteinExistence type="inferred from homology"/>
<dbReference type="Gene3D" id="2.40.160.210">
    <property type="entry name" value="Acyl-CoA thioesterase, double hotdog domain"/>
    <property type="match status" value="1"/>
</dbReference>
<evidence type="ECO:0000259" key="3">
    <source>
        <dbReference type="Pfam" id="PF13622"/>
    </source>
</evidence>
<sequence>MAEDNANRAEHELISTSLDVEQLDINLFRSKSLWVPVRARGVFGGQVISQAIVSATNCVELDYRLHSLHCYFLLSASPSLPILYYVERLRTGKSYTTRFVRAAQKGKVIFIMICSFHRPEPEHPFHHWPMPKDVPPAEKLELDVVGSRRQANEPGVGEKVKQFLLEFAADRERSPLLCTMGVERRDEDGTLTILRWIKARNIPVYAPAFQKCILGYMSDYTFIGTAPRALGLKRYSKGPGAQGMTSSLDHSIFFYSDDFDCSQWLLFVTKSPRTGDGRGVVEGQIYTQSGSLIAFITQEGVVRSDVGRPERKEKPKL</sequence>
<evidence type="ECO:0000313" key="5">
    <source>
        <dbReference type="EMBL" id="KLO17027.1"/>
    </source>
</evidence>
<dbReference type="Proteomes" id="UP000053477">
    <property type="component" value="Unassembled WGS sequence"/>
</dbReference>
<evidence type="ECO:0000256" key="1">
    <source>
        <dbReference type="ARBA" id="ARBA00006538"/>
    </source>
</evidence>
<dbReference type="GO" id="GO:0009062">
    <property type="term" value="P:fatty acid catabolic process"/>
    <property type="evidence" value="ECO:0007669"/>
    <property type="project" value="TreeGrafter"/>
</dbReference>
<accession>A0A0H2RZI7</accession>
<evidence type="ECO:0000313" key="6">
    <source>
        <dbReference type="Proteomes" id="UP000053477"/>
    </source>
</evidence>
<dbReference type="Pfam" id="PF13622">
    <property type="entry name" value="4HBT_3"/>
    <property type="match status" value="1"/>
</dbReference>
<keyword evidence="6" id="KW-1185">Reference proteome</keyword>
<dbReference type="InterPro" id="IPR049450">
    <property type="entry name" value="ACOT8-like_C"/>
</dbReference>
<dbReference type="GO" id="GO:0016853">
    <property type="term" value="F:isomerase activity"/>
    <property type="evidence" value="ECO:0007669"/>
    <property type="project" value="UniProtKB-KW"/>
</dbReference>
<dbReference type="GO" id="GO:0047617">
    <property type="term" value="F:fatty acyl-CoA hydrolase activity"/>
    <property type="evidence" value="ECO:0007669"/>
    <property type="project" value="InterPro"/>
</dbReference>
<feature type="domain" description="Acyl-CoA thioesterase-like C-terminal" evidence="4">
    <location>
        <begin position="179"/>
        <end position="302"/>
    </location>
</feature>
<dbReference type="InterPro" id="IPR029069">
    <property type="entry name" value="HotDog_dom_sf"/>
</dbReference>
<keyword evidence="2" id="KW-0378">Hydrolase</keyword>
<dbReference type="InterPro" id="IPR049449">
    <property type="entry name" value="TesB_ACOT8-like_N"/>
</dbReference>
<feature type="domain" description="Acyl-CoA thioesterase-like N-terminal HotDog" evidence="3">
    <location>
        <begin position="39"/>
        <end position="117"/>
    </location>
</feature>
<dbReference type="Pfam" id="PF20789">
    <property type="entry name" value="4HBT_3C"/>
    <property type="match status" value="1"/>
</dbReference>
<dbReference type="STRING" id="27342.A0A0H2RZI7"/>
<dbReference type="GO" id="GO:0005782">
    <property type="term" value="C:peroxisomal matrix"/>
    <property type="evidence" value="ECO:0007669"/>
    <property type="project" value="UniProtKB-SubCell"/>
</dbReference>
<name>A0A0H2RZI7_9AGAM</name>
<evidence type="ECO:0000256" key="2">
    <source>
        <dbReference type="ARBA" id="ARBA00022801"/>
    </source>
</evidence>
<dbReference type="EMBL" id="KQ085909">
    <property type="protein sequence ID" value="KLO17027.1"/>
    <property type="molecule type" value="Genomic_DNA"/>
</dbReference>
<organism evidence="5 6">
    <name type="scientific">Schizopora paradoxa</name>
    <dbReference type="NCBI Taxonomy" id="27342"/>
    <lineage>
        <taxon>Eukaryota</taxon>
        <taxon>Fungi</taxon>
        <taxon>Dikarya</taxon>
        <taxon>Basidiomycota</taxon>
        <taxon>Agaricomycotina</taxon>
        <taxon>Agaricomycetes</taxon>
        <taxon>Hymenochaetales</taxon>
        <taxon>Schizoporaceae</taxon>
        <taxon>Schizopora</taxon>
    </lineage>
</organism>
<dbReference type="InterPro" id="IPR042171">
    <property type="entry name" value="Acyl-CoA_hotdog"/>
</dbReference>
<dbReference type="InParanoid" id="A0A0H2RZI7"/>
<gene>
    <name evidence="5" type="ORF">SCHPADRAFT_900997</name>
</gene>
<keyword evidence="5" id="KW-0413">Isomerase</keyword>
<reference evidence="5 6" key="1">
    <citation type="submission" date="2015-04" db="EMBL/GenBank/DDBJ databases">
        <title>Complete genome sequence of Schizopora paradoxa KUC8140, a cosmopolitan wood degrader in East Asia.</title>
        <authorList>
            <consortium name="DOE Joint Genome Institute"/>
            <person name="Min B."/>
            <person name="Park H."/>
            <person name="Jang Y."/>
            <person name="Kim J.-J."/>
            <person name="Kim K.H."/>
            <person name="Pangilinan J."/>
            <person name="Lipzen A."/>
            <person name="Riley R."/>
            <person name="Grigoriev I.V."/>
            <person name="Spatafora J.W."/>
            <person name="Choi I.-G."/>
        </authorList>
    </citation>
    <scope>NUCLEOTIDE SEQUENCE [LARGE SCALE GENOMIC DNA]</scope>
    <source>
        <strain evidence="5 6">KUC8140</strain>
    </source>
</reference>
<dbReference type="InterPro" id="IPR003703">
    <property type="entry name" value="Acyl_CoA_thio"/>
</dbReference>
<dbReference type="SUPFAM" id="SSF54637">
    <property type="entry name" value="Thioesterase/thiol ester dehydrase-isomerase"/>
    <property type="match status" value="2"/>
</dbReference>
<dbReference type="AlphaFoldDB" id="A0A0H2RZI7"/>
<protein>
    <submittedName>
        <fullName evidence="5">Thioesterase/thiol ester dehydrase-isomerase</fullName>
    </submittedName>
</protein>
<dbReference type="CDD" id="cd03444">
    <property type="entry name" value="Thioesterase_II_repeat1"/>
    <property type="match status" value="1"/>
</dbReference>
<dbReference type="GO" id="GO:0006637">
    <property type="term" value="P:acyl-CoA metabolic process"/>
    <property type="evidence" value="ECO:0007669"/>
    <property type="project" value="InterPro"/>
</dbReference>
<comment type="similarity">
    <text evidence="1">Belongs to the C/M/P thioester hydrolase family.</text>
</comment>
<dbReference type="PANTHER" id="PTHR11066">
    <property type="entry name" value="ACYL-COA THIOESTERASE"/>
    <property type="match status" value="1"/>
</dbReference>
<dbReference type="OrthoDB" id="68328at2759"/>
<dbReference type="CDD" id="cd03445">
    <property type="entry name" value="Thioesterase_II_repeat2"/>
    <property type="match status" value="1"/>
</dbReference>